<accession>C0PLT3</accession>
<evidence type="ECO:0000313" key="2">
    <source>
        <dbReference type="EMBL" id="ACN36149.1"/>
    </source>
</evidence>
<feature type="compositionally biased region" description="Basic residues" evidence="1">
    <location>
        <begin position="183"/>
        <end position="198"/>
    </location>
</feature>
<dbReference type="EMBL" id="BT069252">
    <property type="protein sequence ID" value="ACN36149.1"/>
    <property type="molecule type" value="mRNA"/>
</dbReference>
<feature type="region of interest" description="Disordered" evidence="1">
    <location>
        <begin position="1"/>
        <end position="33"/>
    </location>
</feature>
<proteinExistence type="evidence at transcript level"/>
<reference evidence="2" key="1">
    <citation type="journal article" date="2009" name="PLoS Genet.">
        <title>Sequencing, mapping, and analysis of 27,455 maize full-length cDNAs.</title>
        <authorList>
            <person name="Soderlund C."/>
            <person name="Descour A."/>
            <person name="Kudrna D."/>
            <person name="Bomhoff M."/>
            <person name="Boyd L."/>
            <person name="Currie J."/>
            <person name="Angelova A."/>
            <person name="Collura K."/>
            <person name="Wissotski M."/>
            <person name="Ashley E."/>
            <person name="Morrow D."/>
            <person name="Fernandes J."/>
            <person name="Walbot V."/>
            <person name="Yu Y."/>
        </authorList>
    </citation>
    <scope>NUCLEOTIDE SEQUENCE</scope>
    <source>
        <strain evidence="2">B73</strain>
    </source>
</reference>
<feature type="region of interest" description="Disordered" evidence="1">
    <location>
        <begin position="179"/>
        <end position="216"/>
    </location>
</feature>
<reference evidence="2" key="2">
    <citation type="submission" date="2012-06" db="EMBL/GenBank/DDBJ databases">
        <authorList>
            <person name="Yu Y."/>
            <person name="Currie J."/>
            <person name="Lomeli R."/>
            <person name="Angelova A."/>
            <person name="Collura K."/>
            <person name="Wissotski M."/>
            <person name="Campos D."/>
            <person name="Kudrna D."/>
            <person name="Golser W."/>
            <person name="Ashely E."/>
            <person name="Descour A."/>
            <person name="Fernandes J."/>
            <person name="Soderlund C."/>
            <person name="Walbot V."/>
        </authorList>
    </citation>
    <scope>NUCLEOTIDE SEQUENCE</scope>
    <source>
        <strain evidence="2">B73</strain>
    </source>
</reference>
<organism evidence="2">
    <name type="scientific">Zea mays</name>
    <name type="common">Maize</name>
    <dbReference type="NCBI Taxonomy" id="4577"/>
    <lineage>
        <taxon>Eukaryota</taxon>
        <taxon>Viridiplantae</taxon>
        <taxon>Streptophyta</taxon>
        <taxon>Embryophyta</taxon>
        <taxon>Tracheophyta</taxon>
        <taxon>Spermatophyta</taxon>
        <taxon>Magnoliopsida</taxon>
        <taxon>Liliopsida</taxon>
        <taxon>Poales</taxon>
        <taxon>Poaceae</taxon>
        <taxon>PACMAD clade</taxon>
        <taxon>Panicoideae</taxon>
        <taxon>Andropogonodae</taxon>
        <taxon>Andropogoneae</taxon>
        <taxon>Tripsacinae</taxon>
        <taxon>Zea</taxon>
    </lineage>
</organism>
<sequence length="216" mass="23504">MVPSEQRQSVPHLHRFTGTAPSTSLVRPPRSPSLAACTRRATSTRCGTTRPLSGGCSSTRHGFSRRACLSSLARRMSTFIGVTYGFRSHFLPARGTSTYGTAASSSSEATVRPLPCSHLARAVSCRGRRTRSDALDRTPRFPCICQTCAAALGLKRHSVKHLTSVIGHWGEHAHANVQQRSAVARKGRGRRGRAQAARRGRDSRWRAQLNSASCQQ</sequence>
<dbReference type="AlphaFoldDB" id="C0PLT3"/>
<evidence type="ECO:0000256" key="1">
    <source>
        <dbReference type="SAM" id="MobiDB-lite"/>
    </source>
</evidence>
<protein>
    <submittedName>
        <fullName evidence="2">Uncharacterized protein</fullName>
    </submittedName>
</protein>
<name>C0PLT3_MAIZE</name>